<dbReference type="RefSeq" id="WP_078110890.1">
    <property type="nucleotide sequence ID" value="NZ_CP065424.1"/>
</dbReference>
<comment type="caution">
    <text evidence="8">The sequence shown here is derived from an EMBL/GenBank/DDBJ whole genome shotgun (WGS) entry which is preliminary data.</text>
</comment>
<dbReference type="EMBL" id="MTLA01000247">
    <property type="protein sequence ID" value="OOP66934.1"/>
    <property type="molecule type" value="Genomic_DNA"/>
</dbReference>
<feature type="transmembrane region" description="Helical" evidence="6">
    <location>
        <begin position="250"/>
        <end position="272"/>
    </location>
</feature>
<evidence type="ECO:0000256" key="3">
    <source>
        <dbReference type="ARBA" id="ARBA00022692"/>
    </source>
</evidence>
<feature type="transmembrane region" description="Helical" evidence="6">
    <location>
        <begin position="352"/>
        <end position="375"/>
    </location>
</feature>
<keyword evidence="9" id="KW-1185">Reference proteome</keyword>
<dbReference type="InterPro" id="IPR020846">
    <property type="entry name" value="MFS_dom"/>
</dbReference>
<dbReference type="SUPFAM" id="SSF103473">
    <property type="entry name" value="MFS general substrate transporter"/>
    <property type="match status" value="1"/>
</dbReference>
<evidence type="ECO:0000259" key="7">
    <source>
        <dbReference type="PROSITE" id="PS50850"/>
    </source>
</evidence>
<dbReference type="AlphaFoldDB" id="A0A8E2LE77"/>
<proteinExistence type="predicted"/>
<evidence type="ECO:0000313" key="9">
    <source>
        <dbReference type="Proteomes" id="UP000189761"/>
    </source>
</evidence>
<feature type="transmembrane region" description="Helical" evidence="6">
    <location>
        <begin position="82"/>
        <end position="108"/>
    </location>
</feature>
<accession>A0A8E2LE77</accession>
<protein>
    <submittedName>
        <fullName evidence="8">MFS transporter</fullName>
    </submittedName>
</protein>
<evidence type="ECO:0000256" key="1">
    <source>
        <dbReference type="ARBA" id="ARBA00004651"/>
    </source>
</evidence>
<feature type="transmembrane region" description="Helical" evidence="6">
    <location>
        <begin position="114"/>
        <end position="133"/>
    </location>
</feature>
<keyword evidence="5 6" id="KW-0472">Membrane</keyword>
<feature type="transmembrane region" description="Helical" evidence="6">
    <location>
        <begin position="315"/>
        <end position="340"/>
    </location>
</feature>
<sequence>MVSNRKMKKLENNHIIIVSIATALCLIGDSMLYITLPIYWKDAGLTSIWQVGFLLSINRFVRLPANPIIGWIYKKITLRTGLLIAVIIGSLTTVGYGVVEGFIGWVILRGLWGIAWSFFRIGGLSAVVLFAENNSRGKAMGLYNGLHRLGSLFGMLLGGILVPLFGFNIISILFGIVSVAGLPIILFRLKEQPISSETVPKKSTNKGFFKNDIGSTITIMFSGFFIAMLIQGILTATLSSLIEYHFGEKPSLLGIVISVTALSGSIQSARWVWEPFLGTKVGIWSDGKRGRIPLYIGFLALSSILFGMLSLHLAIFVWLFMILLVMAASTAITTLTDAIASDVARETNAISFLTIYSIVQDLGAAIGPFTGYYFIEKVNGYYYLYWGSSIVLLLLMLAWCSIFLYKKLTSNQVIHTDGLGK</sequence>
<dbReference type="PANTHER" id="PTHR23506:SF23">
    <property type="entry name" value="GH10249P"/>
    <property type="match status" value="1"/>
</dbReference>
<evidence type="ECO:0000256" key="2">
    <source>
        <dbReference type="ARBA" id="ARBA00022448"/>
    </source>
</evidence>
<dbReference type="InterPro" id="IPR050930">
    <property type="entry name" value="MFS_Vesicular_Transporter"/>
</dbReference>
<feature type="transmembrane region" description="Helical" evidence="6">
    <location>
        <begin position="145"/>
        <end position="163"/>
    </location>
</feature>
<dbReference type="InterPro" id="IPR011701">
    <property type="entry name" value="MFS"/>
</dbReference>
<feature type="transmembrane region" description="Helical" evidence="6">
    <location>
        <begin position="169"/>
        <end position="187"/>
    </location>
</feature>
<evidence type="ECO:0000313" key="8">
    <source>
        <dbReference type="EMBL" id="OOP66934.1"/>
    </source>
</evidence>
<dbReference type="GO" id="GO:0005886">
    <property type="term" value="C:plasma membrane"/>
    <property type="evidence" value="ECO:0007669"/>
    <property type="project" value="UniProtKB-SubCell"/>
</dbReference>
<gene>
    <name evidence="8" type="ORF">BWZ43_18415</name>
</gene>
<dbReference type="PANTHER" id="PTHR23506">
    <property type="entry name" value="GH10249P"/>
    <property type="match status" value="1"/>
</dbReference>
<feature type="transmembrane region" description="Helical" evidence="6">
    <location>
        <begin position="15"/>
        <end position="36"/>
    </location>
</feature>
<reference evidence="8 9" key="1">
    <citation type="submission" date="2017-01" db="EMBL/GenBank/DDBJ databases">
        <title>Draft genome sequence of Bacillus oleronius.</title>
        <authorList>
            <person name="Allam M."/>
        </authorList>
    </citation>
    <scope>NUCLEOTIDE SEQUENCE [LARGE SCALE GENOMIC DNA]</scope>
    <source>
        <strain evidence="8 9">DSM 9356</strain>
    </source>
</reference>
<keyword evidence="4 6" id="KW-1133">Transmembrane helix</keyword>
<feature type="domain" description="Major facilitator superfamily (MFS) profile" evidence="7">
    <location>
        <begin position="14"/>
        <end position="412"/>
    </location>
</feature>
<feature type="transmembrane region" description="Helical" evidence="6">
    <location>
        <begin position="381"/>
        <end position="405"/>
    </location>
</feature>
<dbReference type="Gene3D" id="1.20.1250.20">
    <property type="entry name" value="MFS general substrate transporter like domains"/>
    <property type="match status" value="1"/>
</dbReference>
<dbReference type="InterPro" id="IPR036259">
    <property type="entry name" value="MFS_trans_sf"/>
</dbReference>
<organism evidence="8 9">
    <name type="scientific">Heyndrickxia oleronia</name>
    <dbReference type="NCBI Taxonomy" id="38875"/>
    <lineage>
        <taxon>Bacteria</taxon>
        <taxon>Bacillati</taxon>
        <taxon>Bacillota</taxon>
        <taxon>Bacilli</taxon>
        <taxon>Bacillales</taxon>
        <taxon>Bacillaceae</taxon>
        <taxon>Heyndrickxia</taxon>
    </lineage>
</organism>
<comment type="subcellular location">
    <subcellularLocation>
        <location evidence="1">Cell membrane</location>
        <topology evidence="1">Multi-pass membrane protein</topology>
    </subcellularLocation>
</comment>
<dbReference type="PROSITE" id="PS50850">
    <property type="entry name" value="MFS"/>
    <property type="match status" value="1"/>
</dbReference>
<feature type="transmembrane region" description="Helical" evidence="6">
    <location>
        <begin position="42"/>
        <end position="61"/>
    </location>
</feature>
<evidence type="ECO:0000256" key="6">
    <source>
        <dbReference type="SAM" id="Phobius"/>
    </source>
</evidence>
<dbReference type="Pfam" id="PF07690">
    <property type="entry name" value="MFS_1"/>
    <property type="match status" value="1"/>
</dbReference>
<feature type="transmembrane region" description="Helical" evidence="6">
    <location>
        <begin position="208"/>
        <end position="230"/>
    </location>
</feature>
<feature type="transmembrane region" description="Helical" evidence="6">
    <location>
        <begin position="292"/>
        <end position="309"/>
    </location>
</feature>
<keyword evidence="3 6" id="KW-0812">Transmembrane</keyword>
<keyword evidence="2" id="KW-0813">Transport</keyword>
<evidence type="ECO:0000256" key="4">
    <source>
        <dbReference type="ARBA" id="ARBA00022989"/>
    </source>
</evidence>
<dbReference type="Proteomes" id="UP000189761">
    <property type="component" value="Unassembled WGS sequence"/>
</dbReference>
<evidence type="ECO:0000256" key="5">
    <source>
        <dbReference type="ARBA" id="ARBA00023136"/>
    </source>
</evidence>
<name>A0A8E2LE77_9BACI</name>
<dbReference type="GO" id="GO:0022857">
    <property type="term" value="F:transmembrane transporter activity"/>
    <property type="evidence" value="ECO:0007669"/>
    <property type="project" value="InterPro"/>
</dbReference>